<keyword evidence="2" id="KW-0472">Membrane</keyword>
<evidence type="ECO:0000313" key="4">
    <source>
        <dbReference type="EMBL" id="TMQ68659.1"/>
    </source>
</evidence>
<accession>A0A538TYQ8</accession>
<dbReference type="Gene3D" id="2.40.160.50">
    <property type="entry name" value="membrane protein fhac: a member of the omp85/tpsb transporter family"/>
    <property type="match status" value="1"/>
</dbReference>
<evidence type="ECO:0000259" key="3">
    <source>
        <dbReference type="Pfam" id="PF01103"/>
    </source>
</evidence>
<dbReference type="GO" id="GO:0019867">
    <property type="term" value="C:outer membrane"/>
    <property type="evidence" value="ECO:0007669"/>
    <property type="project" value="InterPro"/>
</dbReference>
<protein>
    <recommendedName>
        <fullName evidence="3">Bacterial surface antigen (D15) domain-containing protein</fullName>
    </recommendedName>
</protein>
<dbReference type="Pfam" id="PF01103">
    <property type="entry name" value="Omp85"/>
    <property type="match status" value="1"/>
</dbReference>
<dbReference type="AlphaFoldDB" id="A0A538TYQ8"/>
<dbReference type="EMBL" id="VBOY01000006">
    <property type="protein sequence ID" value="TMQ68659.1"/>
    <property type="molecule type" value="Genomic_DNA"/>
</dbReference>
<organism evidence="4 5">
    <name type="scientific">Eiseniibacteriota bacterium</name>
    <dbReference type="NCBI Taxonomy" id="2212470"/>
    <lineage>
        <taxon>Bacteria</taxon>
        <taxon>Candidatus Eiseniibacteriota</taxon>
    </lineage>
</organism>
<comment type="caution">
    <text evidence="4">The sequence shown here is derived from an EMBL/GenBank/DDBJ whole genome shotgun (WGS) entry which is preliminary data.</text>
</comment>
<evidence type="ECO:0000256" key="1">
    <source>
        <dbReference type="ARBA" id="ARBA00004370"/>
    </source>
</evidence>
<evidence type="ECO:0000256" key="2">
    <source>
        <dbReference type="ARBA" id="ARBA00023136"/>
    </source>
</evidence>
<evidence type="ECO:0000313" key="5">
    <source>
        <dbReference type="Proteomes" id="UP000316609"/>
    </source>
</evidence>
<dbReference type="Proteomes" id="UP000316609">
    <property type="component" value="Unassembled WGS sequence"/>
</dbReference>
<gene>
    <name evidence="4" type="ORF">E6K78_00630</name>
</gene>
<dbReference type="InterPro" id="IPR000184">
    <property type="entry name" value="Bac_surfAg_D15"/>
</dbReference>
<name>A0A538TYQ8_UNCEI</name>
<reference evidence="4 5" key="1">
    <citation type="journal article" date="2019" name="Nat. Microbiol.">
        <title>Mediterranean grassland soil C-N compound turnover is dependent on rainfall and depth, and is mediated by genomically divergent microorganisms.</title>
        <authorList>
            <person name="Diamond S."/>
            <person name="Andeer P.F."/>
            <person name="Li Z."/>
            <person name="Crits-Christoph A."/>
            <person name="Burstein D."/>
            <person name="Anantharaman K."/>
            <person name="Lane K.R."/>
            <person name="Thomas B.C."/>
            <person name="Pan C."/>
            <person name="Northen T.R."/>
            <person name="Banfield J.F."/>
        </authorList>
    </citation>
    <scope>NUCLEOTIDE SEQUENCE [LARGE SCALE GENOMIC DNA]</scope>
    <source>
        <strain evidence="4">WS_8</strain>
    </source>
</reference>
<comment type="subcellular location">
    <subcellularLocation>
        <location evidence="1">Membrane</location>
    </subcellularLocation>
</comment>
<proteinExistence type="predicted"/>
<feature type="domain" description="Bacterial surface antigen (D15)" evidence="3">
    <location>
        <begin position="42"/>
        <end position="228"/>
    </location>
</feature>
<sequence>MFVDRTFFAEDELGFFQTGKEFRSVSSPTVSLIHDNALFGYYGPVNGQRSNLTFSPSFAWFDNGLAYRTVTLDTRRYWDLTHGYTFAGRLLAGVSDGRDPQAFRVGGFSTIRGFSDFDSTGSRVALVNAELRFPFIQQLGVVGPVPLGVFNLRGALFTDAGFAWDRGETVKVWQRVDGQRRLRDLMFGYGTGIRTALYFLILKLDVAWRTDFVHTSQPRYHFSIGPEF</sequence>